<dbReference type="Proteomes" id="UP000887013">
    <property type="component" value="Unassembled WGS sequence"/>
</dbReference>
<evidence type="ECO:0000313" key="2">
    <source>
        <dbReference type="EMBL" id="GFS45701.1"/>
    </source>
</evidence>
<accession>A0A8X6MEW3</accession>
<reference evidence="2" key="1">
    <citation type="submission" date="2020-08" db="EMBL/GenBank/DDBJ databases">
        <title>Multicomponent nature underlies the extraordinary mechanical properties of spider dragline silk.</title>
        <authorList>
            <person name="Kono N."/>
            <person name="Nakamura H."/>
            <person name="Mori M."/>
            <person name="Yoshida Y."/>
            <person name="Ohtoshi R."/>
            <person name="Malay A.D."/>
            <person name="Moran D.A.P."/>
            <person name="Tomita M."/>
            <person name="Numata K."/>
            <person name="Arakawa K."/>
        </authorList>
    </citation>
    <scope>NUCLEOTIDE SEQUENCE</scope>
</reference>
<dbReference type="AlphaFoldDB" id="A0A8X6MEW3"/>
<dbReference type="SMART" id="SM00969">
    <property type="entry name" value="SOCS_box"/>
    <property type="match status" value="1"/>
</dbReference>
<gene>
    <name evidence="2" type="primary">AVEN_26769_1</name>
    <name evidence="2" type="ORF">NPIL_293191</name>
</gene>
<dbReference type="GO" id="GO:0035556">
    <property type="term" value="P:intracellular signal transduction"/>
    <property type="evidence" value="ECO:0007669"/>
    <property type="project" value="InterPro"/>
</dbReference>
<dbReference type="Gene3D" id="1.10.750.20">
    <property type="entry name" value="SOCS box"/>
    <property type="match status" value="1"/>
</dbReference>
<protein>
    <submittedName>
        <fullName evidence="2">SOCS box domain-containing protein</fullName>
    </submittedName>
</protein>
<dbReference type="PROSITE" id="PS50225">
    <property type="entry name" value="SOCS"/>
    <property type="match status" value="1"/>
</dbReference>
<evidence type="ECO:0000313" key="3">
    <source>
        <dbReference type="Proteomes" id="UP000887013"/>
    </source>
</evidence>
<dbReference type="InterPro" id="IPR001496">
    <property type="entry name" value="SOCS_box"/>
</dbReference>
<comment type="caution">
    <text evidence="2">The sequence shown here is derived from an EMBL/GenBank/DDBJ whole genome shotgun (WGS) entry which is preliminary data.</text>
</comment>
<proteinExistence type="predicted"/>
<dbReference type="EMBL" id="BMAW01044627">
    <property type="protein sequence ID" value="GFS45701.1"/>
    <property type="molecule type" value="Genomic_DNA"/>
</dbReference>
<dbReference type="InterPro" id="IPR036036">
    <property type="entry name" value="SOCS_box-like_dom_sf"/>
</dbReference>
<sequence length="348" mass="41484">MNNEDFTICKQDKTDEFLSLFSNLVRINTKNSNKGDDINIEENIFHFLHFYERHKHNIDRKYIKRIIFSELPSICFENHFENPTLVAEVLHSIHELTPTETPNIVLFLTVLCLRYRALPLKTIIKRNEMRKASFTAVTYFLHYAFKRRLMFRGRKPTEMITYTNPLLFSRLLFYSDSTNLLSLLQFGLRFEFSEKYSFQIHPIFLCAAELLSWFMEHELGLCNAEDPQENFLQIDYREKLSTFCRNLKILLLSTSNPHKITSEMAYVLMKCRNFANFAELKLYLDTFLPNVDFQIYQPSNLQHMCRNTIRKRLDEKWCLPYGVWKLSLPRKLASYLNFNVDEKGNEII</sequence>
<dbReference type="OrthoDB" id="6418955at2759"/>
<dbReference type="Pfam" id="PF07525">
    <property type="entry name" value="SOCS_box"/>
    <property type="match status" value="1"/>
</dbReference>
<evidence type="ECO:0000259" key="1">
    <source>
        <dbReference type="PROSITE" id="PS50225"/>
    </source>
</evidence>
<keyword evidence="3" id="KW-1185">Reference proteome</keyword>
<organism evidence="2 3">
    <name type="scientific">Nephila pilipes</name>
    <name type="common">Giant wood spider</name>
    <name type="synonym">Nephila maculata</name>
    <dbReference type="NCBI Taxonomy" id="299642"/>
    <lineage>
        <taxon>Eukaryota</taxon>
        <taxon>Metazoa</taxon>
        <taxon>Ecdysozoa</taxon>
        <taxon>Arthropoda</taxon>
        <taxon>Chelicerata</taxon>
        <taxon>Arachnida</taxon>
        <taxon>Araneae</taxon>
        <taxon>Araneomorphae</taxon>
        <taxon>Entelegynae</taxon>
        <taxon>Araneoidea</taxon>
        <taxon>Nephilidae</taxon>
        <taxon>Nephila</taxon>
    </lineage>
</organism>
<dbReference type="SUPFAM" id="SSF158235">
    <property type="entry name" value="SOCS box-like"/>
    <property type="match status" value="1"/>
</dbReference>
<dbReference type="CDD" id="cd03587">
    <property type="entry name" value="SOCS"/>
    <property type="match status" value="1"/>
</dbReference>
<name>A0A8X6MEW3_NEPPI</name>
<feature type="domain" description="SOCS box" evidence="1">
    <location>
        <begin position="283"/>
        <end position="336"/>
    </location>
</feature>